<dbReference type="HAMAP" id="MF_01940">
    <property type="entry name" value="RNA_CPDase"/>
    <property type="match status" value="1"/>
</dbReference>
<evidence type="ECO:0000313" key="3">
    <source>
        <dbReference type="EMBL" id="ABP52905.1"/>
    </source>
</evidence>
<comment type="similarity">
    <text evidence="2">Belongs to the 2H phosphoesterase superfamily. ThpR family.</text>
</comment>
<evidence type="ECO:0000313" key="4">
    <source>
        <dbReference type="Proteomes" id="UP000000235"/>
    </source>
</evidence>
<dbReference type="GO" id="GO:0008664">
    <property type="term" value="F:RNA 2',3'-cyclic 3'-phosphodiesterase activity"/>
    <property type="evidence" value="ECO:0007669"/>
    <property type="project" value="UniProtKB-EC"/>
</dbReference>
<proteinExistence type="inferred from homology"/>
<dbReference type="GO" id="GO:0016874">
    <property type="term" value="F:ligase activity"/>
    <property type="evidence" value="ECO:0007669"/>
    <property type="project" value="UniProtKB-KW"/>
</dbReference>
<dbReference type="STRING" id="369723.Strop_0420"/>
<feature type="active site" description="Proton donor" evidence="2">
    <location>
        <position position="45"/>
    </location>
</feature>
<organism evidence="3 4">
    <name type="scientific">Salinispora tropica (strain ATCC BAA-916 / DSM 44818 / JCM 13857 / NBRC 105044 / CNB-440)</name>
    <dbReference type="NCBI Taxonomy" id="369723"/>
    <lineage>
        <taxon>Bacteria</taxon>
        <taxon>Bacillati</taxon>
        <taxon>Actinomycetota</taxon>
        <taxon>Actinomycetes</taxon>
        <taxon>Micromonosporales</taxon>
        <taxon>Micromonosporaceae</taxon>
        <taxon>Salinispora</taxon>
    </lineage>
</organism>
<evidence type="ECO:0000256" key="2">
    <source>
        <dbReference type="HAMAP-Rule" id="MF_01940"/>
    </source>
</evidence>
<keyword evidence="3" id="KW-0436">Ligase</keyword>
<dbReference type="Pfam" id="PF13563">
    <property type="entry name" value="2_5_RNA_ligase2"/>
    <property type="match status" value="1"/>
</dbReference>
<keyword evidence="4" id="KW-1185">Reference proteome</keyword>
<dbReference type="PANTHER" id="PTHR35561:SF1">
    <property type="entry name" value="RNA 2',3'-CYCLIC PHOSPHODIESTERASE"/>
    <property type="match status" value="1"/>
</dbReference>
<dbReference type="KEGG" id="stp:Strop_0420"/>
<dbReference type="PANTHER" id="PTHR35561">
    <property type="entry name" value="RNA 2',3'-CYCLIC PHOSPHODIESTERASE"/>
    <property type="match status" value="1"/>
</dbReference>
<evidence type="ECO:0000256" key="1">
    <source>
        <dbReference type="ARBA" id="ARBA00022801"/>
    </source>
</evidence>
<accession>A4X205</accession>
<dbReference type="AlphaFoldDB" id="A4X205"/>
<dbReference type="HOGENOM" id="CLU_081251_1_1_11"/>
<dbReference type="Proteomes" id="UP000000235">
    <property type="component" value="Chromosome"/>
</dbReference>
<name>A4X205_SALTO</name>
<feature type="short sequence motif" description="HXTX 1" evidence="2">
    <location>
        <begin position="45"/>
        <end position="48"/>
    </location>
</feature>
<sequence length="192" mass="20950">MRLFVAVYPPPAVVAHLSARITELRIGEAAAAGVGVRLADPTQAHVTLAFLEPVAADRLEAVERSLDQAAWRFRDSGAAPPRLHLAGSGTFGQGRSTIVWVDLRGDVAELHLLGRLVRSRLRANHLCYDEKPLRPHLTVARPGARLPSAEVTADVAALQAYQGPQWRARELVLTRSHPGPRPSHERVAAWQL</sequence>
<dbReference type="InterPro" id="IPR004175">
    <property type="entry name" value="RNA_CPDase"/>
</dbReference>
<dbReference type="GO" id="GO:0004113">
    <property type="term" value="F:2',3'-cyclic-nucleotide 3'-phosphodiesterase activity"/>
    <property type="evidence" value="ECO:0007669"/>
    <property type="project" value="InterPro"/>
</dbReference>
<feature type="active site" description="Proton acceptor" evidence="2">
    <location>
        <position position="136"/>
    </location>
</feature>
<comment type="function">
    <text evidence="2">Hydrolyzes RNA 2',3'-cyclic phosphodiester to an RNA 2'-phosphomonoester.</text>
</comment>
<keyword evidence="1 2" id="KW-0378">Hydrolase</keyword>
<dbReference type="PATRIC" id="fig|369723.5.peg.434"/>
<feature type="short sequence motif" description="HXTX 2" evidence="2">
    <location>
        <begin position="136"/>
        <end position="139"/>
    </location>
</feature>
<protein>
    <recommendedName>
        <fullName evidence="2">RNA 2',3'-cyclic phosphodiesterase</fullName>
        <shortName evidence="2">RNA 2',3'-CPDase</shortName>
        <ecNumber evidence="2">3.1.4.58</ecNumber>
    </recommendedName>
</protein>
<dbReference type="RefSeq" id="WP_011904339.1">
    <property type="nucleotide sequence ID" value="NC_009380.1"/>
</dbReference>
<comment type="catalytic activity">
    <reaction evidence="2">
        <text>a 3'-end 2',3'-cyclophospho-ribonucleotide-RNA + H2O = a 3'-end 2'-phospho-ribonucleotide-RNA + H(+)</text>
        <dbReference type="Rhea" id="RHEA:11828"/>
        <dbReference type="Rhea" id="RHEA-COMP:10464"/>
        <dbReference type="Rhea" id="RHEA-COMP:17353"/>
        <dbReference type="ChEBI" id="CHEBI:15377"/>
        <dbReference type="ChEBI" id="CHEBI:15378"/>
        <dbReference type="ChEBI" id="CHEBI:83064"/>
        <dbReference type="ChEBI" id="CHEBI:173113"/>
        <dbReference type="EC" id="3.1.4.58"/>
    </reaction>
</comment>
<dbReference type="Gene3D" id="3.90.1140.10">
    <property type="entry name" value="Cyclic phosphodiesterase"/>
    <property type="match status" value="1"/>
</dbReference>
<dbReference type="EMBL" id="CP000667">
    <property type="protein sequence ID" value="ABP52905.1"/>
    <property type="molecule type" value="Genomic_DNA"/>
</dbReference>
<dbReference type="SUPFAM" id="SSF55144">
    <property type="entry name" value="LigT-like"/>
    <property type="match status" value="1"/>
</dbReference>
<reference evidence="4" key="1">
    <citation type="journal article" date="2007" name="Proc. Natl. Acad. Sci. U.S.A.">
        <title>Genome sequencing reveals complex secondary metabolome in the marine actinomycete Salinispora tropica.</title>
        <authorList>
            <person name="Udwary D.W."/>
            <person name="Zeigler L."/>
            <person name="Asolkar R.N."/>
            <person name="Singan V."/>
            <person name="Lapidus A."/>
            <person name="Fenical W."/>
            <person name="Jensen P.R."/>
            <person name="Moore B.S."/>
        </authorList>
    </citation>
    <scope>NUCLEOTIDE SEQUENCE [LARGE SCALE GENOMIC DNA]</scope>
    <source>
        <strain evidence="4">ATCC BAA-916 / DSM 44818 / CNB-440</strain>
    </source>
</reference>
<dbReference type="InterPro" id="IPR009097">
    <property type="entry name" value="Cyclic_Pdiesterase"/>
</dbReference>
<dbReference type="NCBIfam" id="TIGR02258">
    <property type="entry name" value="2_5_ligase"/>
    <property type="match status" value="1"/>
</dbReference>
<gene>
    <name evidence="3" type="ordered locus">Strop_0420</name>
</gene>
<dbReference type="eggNOG" id="COG1514">
    <property type="taxonomic scope" value="Bacteria"/>
</dbReference>
<dbReference type="EC" id="3.1.4.58" evidence="2"/>